<sequence length="84" mass="9254">MPTTRLFKFLLHILLPLVYIVSLSFTLTSVIDSQPVRRIWGGRTSAWLWPPSPDPHSILLPPPSVGALPKTLSEGCVGTVYWGA</sequence>
<evidence type="ECO:0000256" key="1">
    <source>
        <dbReference type="SAM" id="Phobius"/>
    </source>
</evidence>
<keyword evidence="1" id="KW-1133">Transmembrane helix</keyword>
<keyword evidence="1" id="KW-0472">Membrane</keyword>
<dbReference type="Proteomes" id="UP001054252">
    <property type="component" value="Unassembled WGS sequence"/>
</dbReference>
<reference evidence="2 3" key="1">
    <citation type="journal article" date="2021" name="Commun. Biol.">
        <title>The genome of Shorea leprosula (Dipterocarpaceae) highlights the ecological relevance of drought in aseasonal tropical rainforests.</title>
        <authorList>
            <person name="Ng K.K.S."/>
            <person name="Kobayashi M.J."/>
            <person name="Fawcett J.A."/>
            <person name="Hatakeyama M."/>
            <person name="Paape T."/>
            <person name="Ng C.H."/>
            <person name="Ang C.C."/>
            <person name="Tnah L.H."/>
            <person name="Lee C.T."/>
            <person name="Nishiyama T."/>
            <person name="Sese J."/>
            <person name="O'Brien M.J."/>
            <person name="Copetti D."/>
            <person name="Mohd Noor M.I."/>
            <person name="Ong R.C."/>
            <person name="Putra M."/>
            <person name="Sireger I.Z."/>
            <person name="Indrioko S."/>
            <person name="Kosugi Y."/>
            <person name="Izuno A."/>
            <person name="Isagi Y."/>
            <person name="Lee S.L."/>
            <person name="Shimizu K.K."/>
        </authorList>
    </citation>
    <scope>NUCLEOTIDE SEQUENCE [LARGE SCALE GENOMIC DNA]</scope>
    <source>
        <strain evidence="2">214</strain>
    </source>
</reference>
<dbReference type="EMBL" id="BPVZ01000152">
    <property type="protein sequence ID" value="GKV41702.1"/>
    <property type="molecule type" value="Genomic_DNA"/>
</dbReference>
<feature type="transmembrane region" description="Helical" evidence="1">
    <location>
        <begin position="6"/>
        <end position="31"/>
    </location>
</feature>
<comment type="caution">
    <text evidence="2">The sequence shown here is derived from an EMBL/GenBank/DDBJ whole genome shotgun (WGS) entry which is preliminary data.</text>
</comment>
<name>A0AAV5LX17_9ROSI</name>
<keyword evidence="1" id="KW-0812">Transmembrane</keyword>
<protein>
    <submittedName>
        <fullName evidence="2">Uncharacterized protein</fullName>
    </submittedName>
</protein>
<dbReference type="AlphaFoldDB" id="A0AAV5LX17"/>
<gene>
    <name evidence="2" type="ORF">SLEP1_g49200</name>
</gene>
<accession>A0AAV5LX17</accession>
<evidence type="ECO:0000313" key="2">
    <source>
        <dbReference type="EMBL" id="GKV41702.1"/>
    </source>
</evidence>
<proteinExistence type="predicted"/>
<organism evidence="2 3">
    <name type="scientific">Rubroshorea leprosula</name>
    <dbReference type="NCBI Taxonomy" id="152421"/>
    <lineage>
        <taxon>Eukaryota</taxon>
        <taxon>Viridiplantae</taxon>
        <taxon>Streptophyta</taxon>
        <taxon>Embryophyta</taxon>
        <taxon>Tracheophyta</taxon>
        <taxon>Spermatophyta</taxon>
        <taxon>Magnoliopsida</taxon>
        <taxon>eudicotyledons</taxon>
        <taxon>Gunneridae</taxon>
        <taxon>Pentapetalae</taxon>
        <taxon>rosids</taxon>
        <taxon>malvids</taxon>
        <taxon>Malvales</taxon>
        <taxon>Dipterocarpaceae</taxon>
        <taxon>Rubroshorea</taxon>
    </lineage>
</organism>
<evidence type="ECO:0000313" key="3">
    <source>
        <dbReference type="Proteomes" id="UP001054252"/>
    </source>
</evidence>
<keyword evidence="3" id="KW-1185">Reference proteome</keyword>